<keyword evidence="3" id="KW-1185">Reference proteome</keyword>
<dbReference type="EMBL" id="KV878599">
    <property type="protein sequence ID" value="OJJ52923.1"/>
    <property type="molecule type" value="Genomic_DNA"/>
</dbReference>
<dbReference type="VEuPathDB" id="FungiDB:ASPSYDRAFT_73473"/>
<sequence>MSLEQVREPVRGAFVAANAAEAMDDAGVYSILVGQKAAGFVGQSKPYLEADFAVEDKQIQKAVDALSASKFKFKICTSSDCIDLMGDRSDISRKIRDREWVYADSCRFSDLHHIPAAHFHHNGIVLSLHLRSAVMPWLTEESFAAGHGLTTSNDPRLPPPNGGPEPDSQGPTGPWTNLYPVRIQNPDAFTEGAIYMLALHMDKDLSNSNYLRRIYEDIIHRIVYRALYPFKPEYYRTLQPKFRWAWQYINNEGRPKGHDRYAALLRLREHMIIHGELPSDLPRWDHSGVPGYKLVDSGWDLPHNFIPTNPKAV</sequence>
<name>A0A1L9T0V2_9EURO</name>
<accession>A0A1L9T0V2</accession>
<evidence type="ECO:0000313" key="2">
    <source>
        <dbReference type="EMBL" id="OJJ52923.1"/>
    </source>
</evidence>
<evidence type="ECO:0000313" key="3">
    <source>
        <dbReference type="Proteomes" id="UP000184356"/>
    </source>
</evidence>
<reference evidence="3" key="1">
    <citation type="journal article" date="2017" name="Genome Biol.">
        <title>Comparative genomics reveals high biological diversity and specific adaptations in the industrially and medically important fungal genus Aspergillus.</title>
        <authorList>
            <person name="de Vries R.P."/>
            <person name="Riley R."/>
            <person name="Wiebenga A."/>
            <person name="Aguilar-Osorio G."/>
            <person name="Amillis S."/>
            <person name="Uchima C.A."/>
            <person name="Anderluh G."/>
            <person name="Asadollahi M."/>
            <person name="Askin M."/>
            <person name="Barry K."/>
            <person name="Battaglia E."/>
            <person name="Bayram O."/>
            <person name="Benocci T."/>
            <person name="Braus-Stromeyer S.A."/>
            <person name="Caldana C."/>
            <person name="Canovas D."/>
            <person name="Cerqueira G.C."/>
            <person name="Chen F."/>
            <person name="Chen W."/>
            <person name="Choi C."/>
            <person name="Clum A."/>
            <person name="Dos Santos R.A."/>
            <person name="Damasio A.R."/>
            <person name="Diallinas G."/>
            <person name="Emri T."/>
            <person name="Fekete E."/>
            <person name="Flipphi M."/>
            <person name="Freyberg S."/>
            <person name="Gallo A."/>
            <person name="Gournas C."/>
            <person name="Habgood R."/>
            <person name="Hainaut M."/>
            <person name="Harispe M.L."/>
            <person name="Henrissat B."/>
            <person name="Hilden K.S."/>
            <person name="Hope R."/>
            <person name="Hossain A."/>
            <person name="Karabika E."/>
            <person name="Karaffa L."/>
            <person name="Karanyi Z."/>
            <person name="Krasevec N."/>
            <person name="Kuo A."/>
            <person name="Kusch H."/>
            <person name="LaButti K."/>
            <person name="Lagendijk E.L."/>
            <person name="Lapidus A."/>
            <person name="Levasseur A."/>
            <person name="Lindquist E."/>
            <person name="Lipzen A."/>
            <person name="Logrieco A.F."/>
            <person name="MacCabe A."/>
            <person name="Maekelae M.R."/>
            <person name="Malavazi I."/>
            <person name="Melin P."/>
            <person name="Meyer V."/>
            <person name="Mielnichuk N."/>
            <person name="Miskei M."/>
            <person name="Molnar A.P."/>
            <person name="Mule G."/>
            <person name="Ngan C.Y."/>
            <person name="Orejas M."/>
            <person name="Orosz E."/>
            <person name="Ouedraogo J.P."/>
            <person name="Overkamp K.M."/>
            <person name="Park H.-S."/>
            <person name="Perrone G."/>
            <person name="Piumi F."/>
            <person name="Punt P.J."/>
            <person name="Ram A.F."/>
            <person name="Ramon A."/>
            <person name="Rauscher S."/>
            <person name="Record E."/>
            <person name="Riano-Pachon D.M."/>
            <person name="Robert V."/>
            <person name="Roehrig J."/>
            <person name="Ruller R."/>
            <person name="Salamov A."/>
            <person name="Salih N.S."/>
            <person name="Samson R.A."/>
            <person name="Sandor E."/>
            <person name="Sanguinetti M."/>
            <person name="Schuetze T."/>
            <person name="Sepcic K."/>
            <person name="Shelest E."/>
            <person name="Sherlock G."/>
            <person name="Sophianopoulou V."/>
            <person name="Squina F.M."/>
            <person name="Sun H."/>
            <person name="Susca A."/>
            <person name="Todd R.B."/>
            <person name="Tsang A."/>
            <person name="Unkles S.E."/>
            <person name="van de Wiele N."/>
            <person name="van Rossen-Uffink D."/>
            <person name="Oliveira J.V."/>
            <person name="Vesth T.C."/>
            <person name="Visser J."/>
            <person name="Yu J.-H."/>
            <person name="Zhou M."/>
            <person name="Andersen M.R."/>
            <person name="Archer D.B."/>
            <person name="Baker S.E."/>
            <person name="Benoit I."/>
            <person name="Brakhage A.A."/>
            <person name="Braus G.H."/>
            <person name="Fischer R."/>
            <person name="Frisvad J.C."/>
            <person name="Goldman G.H."/>
            <person name="Houbraken J."/>
            <person name="Oakley B."/>
            <person name="Pocsi I."/>
            <person name="Scazzocchio C."/>
            <person name="Seiboth B."/>
            <person name="vanKuyk P.A."/>
            <person name="Wortman J."/>
            <person name="Dyer P.S."/>
            <person name="Grigoriev I.V."/>
        </authorList>
    </citation>
    <scope>NUCLEOTIDE SEQUENCE [LARGE SCALE GENOMIC DNA]</scope>
    <source>
        <strain evidence="3">CBS 593.65</strain>
    </source>
</reference>
<dbReference type="RefSeq" id="XP_040696729.1">
    <property type="nucleotide sequence ID" value="XM_040850713.1"/>
</dbReference>
<gene>
    <name evidence="2" type="ORF">ASPSYDRAFT_73473</name>
</gene>
<dbReference type="AlphaFoldDB" id="A0A1L9T0V2"/>
<dbReference type="OrthoDB" id="4499271at2759"/>
<dbReference type="Proteomes" id="UP000184356">
    <property type="component" value="Unassembled WGS sequence"/>
</dbReference>
<proteinExistence type="predicted"/>
<dbReference type="GeneID" id="63766786"/>
<feature type="region of interest" description="Disordered" evidence="1">
    <location>
        <begin position="148"/>
        <end position="177"/>
    </location>
</feature>
<protein>
    <submittedName>
        <fullName evidence="2">Uncharacterized protein</fullName>
    </submittedName>
</protein>
<organism evidence="2 3">
    <name type="scientific">Aspergillus sydowii CBS 593.65</name>
    <dbReference type="NCBI Taxonomy" id="1036612"/>
    <lineage>
        <taxon>Eukaryota</taxon>
        <taxon>Fungi</taxon>
        <taxon>Dikarya</taxon>
        <taxon>Ascomycota</taxon>
        <taxon>Pezizomycotina</taxon>
        <taxon>Eurotiomycetes</taxon>
        <taxon>Eurotiomycetidae</taxon>
        <taxon>Eurotiales</taxon>
        <taxon>Aspergillaceae</taxon>
        <taxon>Aspergillus</taxon>
        <taxon>Aspergillus subgen. Nidulantes</taxon>
    </lineage>
</organism>
<evidence type="ECO:0000256" key="1">
    <source>
        <dbReference type="SAM" id="MobiDB-lite"/>
    </source>
</evidence>